<dbReference type="AlphaFoldDB" id="X1VVM6"/>
<evidence type="ECO:0000313" key="1">
    <source>
        <dbReference type="EMBL" id="GAJ22126.1"/>
    </source>
</evidence>
<organism evidence="1">
    <name type="scientific">marine sediment metagenome</name>
    <dbReference type="NCBI Taxonomy" id="412755"/>
    <lineage>
        <taxon>unclassified sequences</taxon>
        <taxon>metagenomes</taxon>
        <taxon>ecological metagenomes</taxon>
    </lineage>
</organism>
<name>X1VVM6_9ZZZZ</name>
<sequence length="62" mass="7137">RDGVWIDVYQGPGGPGGYYNPVWDTQSFASGRVDKVRIRLRHYSGTQWLRVFELQFFCVGVV</sequence>
<proteinExistence type="predicted"/>
<gene>
    <name evidence="1" type="ORF">S12H4_55600</name>
</gene>
<protein>
    <submittedName>
        <fullName evidence="1">Uncharacterized protein</fullName>
    </submittedName>
</protein>
<accession>X1VVM6</accession>
<comment type="caution">
    <text evidence="1">The sequence shown here is derived from an EMBL/GenBank/DDBJ whole genome shotgun (WGS) entry which is preliminary data.</text>
</comment>
<reference evidence="1" key="1">
    <citation type="journal article" date="2014" name="Front. Microbiol.">
        <title>High frequency of phylogenetically diverse reductive dehalogenase-homologous genes in deep subseafloor sedimentary metagenomes.</title>
        <authorList>
            <person name="Kawai M."/>
            <person name="Futagami T."/>
            <person name="Toyoda A."/>
            <person name="Takaki Y."/>
            <person name="Nishi S."/>
            <person name="Hori S."/>
            <person name="Arai W."/>
            <person name="Tsubouchi T."/>
            <person name="Morono Y."/>
            <person name="Uchiyama I."/>
            <person name="Ito T."/>
            <person name="Fujiyama A."/>
            <person name="Inagaki F."/>
            <person name="Takami H."/>
        </authorList>
    </citation>
    <scope>NUCLEOTIDE SEQUENCE</scope>
    <source>
        <strain evidence="1">Expedition CK06-06</strain>
    </source>
</reference>
<dbReference type="EMBL" id="BARW01035681">
    <property type="protein sequence ID" value="GAJ22126.1"/>
    <property type="molecule type" value="Genomic_DNA"/>
</dbReference>
<feature type="non-terminal residue" evidence="1">
    <location>
        <position position="1"/>
    </location>
</feature>